<name>A0A1M5YSM2_9GAMM</name>
<evidence type="ECO:0000313" key="2">
    <source>
        <dbReference type="Proteomes" id="UP000184268"/>
    </source>
</evidence>
<protein>
    <submittedName>
        <fullName evidence="1">Uncharacterized protein</fullName>
    </submittedName>
</protein>
<gene>
    <name evidence="1" type="ORF">SAMN02745129_4359</name>
</gene>
<organism evidence="1 2">
    <name type="scientific">Ferrimonas marina</name>
    <dbReference type="NCBI Taxonomy" id="299255"/>
    <lineage>
        <taxon>Bacteria</taxon>
        <taxon>Pseudomonadati</taxon>
        <taxon>Pseudomonadota</taxon>
        <taxon>Gammaproteobacteria</taxon>
        <taxon>Alteromonadales</taxon>
        <taxon>Ferrimonadaceae</taxon>
        <taxon>Ferrimonas</taxon>
    </lineage>
</organism>
<dbReference type="Proteomes" id="UP000184268">
    <property type="component" value="Unassembled WGS sequence"/>
</dbReference>
<accession>A0A1M5YSM2</accession>
<keyword evidence="2" id="KW-1185">Reference proteome</keyword>
<reference evidence="1 2" key="1">
    <citation type="submission" date="2016-11" db="EMBL/GenBank/DDBJ databases">
        <authorList>
            <person name="Jaros S."/>
            <person name="Januszkiewicz K."/>
            <person name="Wedrychowicz H."/>
        </authorList>
    </citation>
    <scope>NUCLEOTIDE SEQUENCE [LARGE SCALE GENOMIC DNA]</scope>
    <source>
        <strain evidence="1 2">DSM 16917</strain>
    </source>
</reference>
<proteinExistence type="predicted"/>
<evidence type="ECO:0000313" key="1">
    <source>
        <dbReference type="EMBL" id="SHI14818.1"/>
    </source>
</evidence>
<dbReference type="AlphaFoldDB" id="A0A1M5YSM2"/>
<dbReference type="EMBL" id="FQXG01000008">
    <property type="protein sequence ID" value="SHI14818.1"/>
    <property type="molecule type" value="Genomic_DNA"/>
</dbReference>
<sequence length="49" mass="5738">MKSETYFKQSRFFCLTLLRNCYQTLAGVENFAFWPRSEGATVVPCDRPK</sequence>